<reference evidence="2" key="1">
    <citation type="submission" date="2025-08" db="UniProtKB">
        <authorList>
            <consortium name="Ensembl"/>
        </authorList>
    </citation>
    <scope>IDENTIFICATION</scope>
</reference>
<dbReference type="OrthoDB" id="8956390at2759"/>
<protein>
    <submittedName>
        <fullName evidence="2">Uncharacterized protein</fullName>
    </submittedName>
</protein>
<feature type="compositionally biased region" description="Low complexity" evidence="1">
    <location>
        <begin position="75"/>
        <end position="85"/>
    </location>
</feature>
<sequence length="256" mass="28915">MYGLLREMRAMRQQTQRGIVQMSTHMHLMRGDISTGLNRLRNILEALVEQQCSSPPISLLPTRSPSPVQPPVQSPAPQQQPSAPQQQPPAPQQQPPEGLRRNTHHASSQPSASSAFSSRGRSQRGSKKARRNFDELLDLMSPTLQRQDTFMRESIAPVERLLITLRYLATGQSLVSLHYAFMIGQSTASNIIRETCCALWDILHDVVMKKPNKEEWMAIADVFAKTCNFQFSISIIKNMFLLSCLRYPMQITASRT</sequence>
<organism evidence="2 3">
    <name type="scientific">Leptobrachium leishanense</name>
    <name type="common">Leishan spiny toad</name>
    <dbReference type="NCBI Taxonomy" id="445787"/>
    <lineage>
        <taxon>Eukaryota</taxon>
        <taxon>Metazoa</taxon>
        <taxon>Chordata</taxon>
        <taxon>Craniata</taxon>
        <taxon>Vertebrata</taxon>
        <taxon>Euteleostomi</taxon>
        <taxon>Amphibia</taxon>
        <taxon>Batrachia</taxon>
        <taxon>Anura</taxon>
        <taxon>Pelobatoidea</taxon>
        <taxon>Megophryidae</taxon>
        <taxon>Leptobrachium</taxon>
    </lineage>
</organism>
<evidence type="ECO:0000313" key="2">
    <source>
        <dbReference type="Ensembl" id="ENSLLEP00000036908.1"/>
    </source>
</evidence>
<dbReference type="Ensembl" id="ENSLLET00000038331.1">
    <property type="protein sequence ID" value="ENSLLEP00000036908.1"/>
    <property type="gene ID" value="ENSLLEG00000023379.1"/>
</dbReference>
<dbReference type="GeneTree" id="ENSGT00940000164115"/>
<keyword evidence="3" id="KW-1185">Reference proteome</keyword>
<reference evidence="2" key="2">
    <citation type="submission" date="2025-09" db="UniProtKB">
        <authorList>
            <consortium name="Ensembl"/>
        </authorList>
    </citation>
    <scope>IDENTIFICATION</scope>
</reference>
<dbReference type="AlphaFoldDB" id="A0A8C5QFW8"/>
<feature type="compositionally biased region" description="Basic residues" evidence="1">
    <location>
        <begin position="121"/>
        <end position="130"/>
    </location>
</feature>
<evidence type="ECO:0000313" key="3">
    <source>
        <dbReference type="Proteomes" id="UP000694569"/>
    </source>
</evidence>
<dbReference type="Proteomes" id="UP000694569">
    <property type="component" value="Unplaced"/>
</dbReference>
<evidence type="ECO:0000256" key="1">
    <source>
        <dbReference type="SAM" id="MobiDB-lite"/>
    </source>
</evidence>
<accession>A0A8C5QFW8</accession>
<feature type="region of interest" description="Disordered" evidence="1">
    <location>
        <begin position="55"/>
        <end position="132"/>
    </location>
</feature>
<proteinExistence type="predicted"/>
<name>A0A8C5QFW8_9ANUR</name>
<feature type="compositionally biased region" description="Low complexity" evidence="1">
    <location>
        <begin position="106"/>
        <end position="120"/>
    </location>
</feature>